<evidence type="ECO:0000313" key="1">
    <source>
        <dbReference type="EMBL" id="PZA14961.1"/>
    </source>
</evidence>
<protein>
    <submittedName>
        <fullName evidence="1">Uncharacterized protein</fullName>
    </submittedName>
</protein>
<proteinExistence type="predicted"/>
<reference evidence="1 2" key="1">
    <citation type="submission" date="2018-06" db="EMBL/GenBank/DDBJ databases">
        <title>Azoarcus communis strain SWub3 genome.</title>
        <authorList>
            <person name="Zorraquino Salvo V."/>
            <person name="Toubiana D."/>
            <person name="Blumwald E."/>
        </authorList>
    </citation>
    <scope>NUCLEOTIDE SEQUENCE [LARGE SCALE GENOMIC DNA]</scope>
    <source>
        <strain evidence="1 2">SWub3</strain>
    </source>
</reference>
<dbReference type="AlphaFoldDB" id="A0A323URU5"/>
<organism evidence="1 2">
    <name type="scientific">Parazoarcus communis SWub3 = DSM 12120</name>
    <dbReference type="NCBI Taxonomy" id="1121029"/>
    <lineage>
        <taxon>Bacteria</taxon>
        <taxon>Pseudomonadati</taxon>
        <taxon>Pseudomonadota</taxon>
        <taxon>Betaproteobacteria</taxon>
        <taxon>Rhodocyclales</taxon>
        <taxon>Zoogloeaceae</taxon>
        <taxon>Parazoarcus</taxon>
    </lineage>
</organism>
<dbReference type="RefSeq" id="WP_110528436.1">
    <property type="nucleotide sequence ID" value="NZ_QKOE01000019.1"/>
</dbReference>
<accession>A0A323URU5</accession>
<keyword evidence="2" id="KW-1185">Reference proteome</keyword>
<gene>
    <name evidence="1" type="ORF">DNK49_19145</name>
</gene>
<sequence>MDHKRPKLWNGPHALGEGLVRGLELTGAPYLSARAGDVYAGVMQGKGEVKFGEEKAGDIIFTPVTGVLSTGNLETDQVGYAAPYVDEEGAAINPPLGTETLNPKQYSFYNQEPPLNAWVAKVRGKSTRLEREHTRLYGGRTWFGRRRKRVLSWSGPSSRFDHPTVSSIAGWGIAPSALVTVRSILYDSSADEYLRTWRYASFPDVLVFEDERVVFDALEAGLATATTIPATPVLTYSRAVMGAAIYEGKLRVVMGTGRRQATHTFTFYEAPLTGVGVADYTELTEIASYSSAHTMMSDWYFDAKGENAVCTFDTGEAYSVVRFNGLSFEVVQSNTHVETKITSNPQIDPHGTTTYTLHLTKSAQTFYADYAETTLVTAQCLPYEEVSTMTYTMDEAGGDEGQPDSSTNIVAAVSQELVRDWTITHGGIKSGSGTLTLPAGMGSGTGSATNSFDGTTLFYTHTHSGSRTEQAFSLVFVDARVDAAVVLYRESVATWEFSTVLEDVWGTISYPVSGPGTTTYRYMLKGRIDGASYSATLEEYTVAVAEMDEFVPLARSNLYAPGFTGTQVSTQASMVVPSVPSSLASSLGVAGEQHLYGYVHARLSSATDPPARVFDRAYFASSSVKKKIESKFPDQLSTLLFTNIASV</sequence>
<dbReference type="EMBL" id="QKOE01000019">
    <property type="protein sequence ID" value="PZA14961.1"/>
    <property type="molecule type" value="Genomic_DNA"/>
</dbReference>
<dbReference type="Proteomes" id="UP000248259">
    <property type="component" value="Unassembled WGS sequence"/>
</dbReference>
<comment type="caution">
    <text evidence="1">The sequence shown here is derived from an EMBL/GenBank/DDBJ whole genome shotgun (WGS) entry which is preliminary data.</text>
</comment>
<evidence type="ECO:0000313" key="2">
    <source>
        <dbReference type="Proteomes" id="UP000248259"/>
    </source>
</evidence>
<name>A0A323URU5_9RHOO</name>